<dbReference type="GO" id="GO:0004335">
    <property type="term" value="F:galactokinase activity"/>
    <property type="evidence" value="ECO:0007669"/>
    <property type="project" value="InterPro"/>
</dbReference>
<evidence type="ECO:0000256" key="1">
    <source>
        <dbReference type="ARBA" id="ARBA00022679"/>
    </source>
</evidence>
<dbReference type="InterPro" id="IPR006206">
    <property type="entry name" value="Mevalonate/galactokinase"/>
</dbReference>
<evidence type="ECO:0000256" key="3">
    <source>
        <dbReference type="ARBA" id="ARBA00022777"/>
    </source>
</evidence>
<keyword evidence="5" id="KW-0299">Galactose metabolism</keyword>
<dbReference type="OrthoDB" id="250531at2"/>
<dbReference type="InterPro" id="IPR006204">
    <property type="entry name" value="GHMP_kinase_N_dom"/>
</dbReference>
<dbReference type="SUPFAM" id="SSF54211">
    <property type="entry name" value="Ribosomal protein S5 domain 2-like"/>
    <property type="match status" value="1"/>
</dbReference>
<dbReference type="GO" id="GO:0006012">
    <property type="term" value="P:galactose metabolic process"/>
    <property type="evidence" value="ECO:0007669"/>
    <property type="project" value="UniProtKB-KW"/>
</dbReference>
<evidence type="ECO:0000313" key="10">
    <source>
        <dbReference type="Proteomes" id="UP000287352"/>
    </source>
</evidence>
<keyword evidence="5" id="KW-0119">Carbohydrate metabolism</keyword>
<feature type="domain" description="GHMP kinase C-terminal" evidence="7">
    <location>
        <begin position="373"/>
        <end position="443"/>
    </location>
</feature>
<dbReference type="PRINTS" id="PR00473">
    <property type="entry name" value="GALCTOKINASE"/>
</dbReference>
<evidence type="ECO:0008006" key="11">
    <source>
        <dbReference type="Google" id="ProtNLM"/>
    </source>
</evidence>
<sequence length="477" mass="51490">MWRFAELSVAEQQPDQERFLESLNAQSSYFTASMPLWVARAPGRLDLMGGIADYSGSLVLELPLAAATWVAVQTDNRPVVTIRSSDMDESLGNAEVSLPLELLPADLDYTTAHQVLTADPQSAWAAYVAGALIVLQRERGLQLTRGLRIFIYSEVPAGKGVSSSAALEVASMQAMSDLYELEIAGHELALLCQRVENYIVGAPCGIMDQMTSACGQQDSLLALFCQPAQLQTAVTLPEELEVWGLDSGIRHAVSGADYGSVRVGAFMGYRIIADLAGLPIEQRQEGLVSIKDSIWQGYLANMAPSVWESHYRDRLPIQIAGRAFLEQYGGSTDPVTKIAPDRLYAVRQPAAHPIYENHRVHLFQALLTQAHTNEHFDLLGELMYQSHASYNACGLGSSGTDRIVEMVRQAGSRAGFYGAKITGGGSGGTVAVLARKGSRKQIEGIAEQYSRESGHPVAILGGSSAGAVAWGKHLLIE</sequence>
<dbReference type="GO" id="GO:0005829">
    <property type="term" value="C:cytosol"/>
    <property type="evidence" value="ECO:0007669"/>
    <property type="project" value="TreeGrafter"/>
</dbReference>
<organism evidence="9 10">
    <name type="scientific">Tengunoibacter tsumagoiensis</name>
    <dbReference type="NCBI Taxonomy" id="2014871"/>
    <lineage>
        <taxon>Bacteria</taxon>
        <taxon>Bacillati</taxon>
        <taxon>Chloroflexota</taxon>
        <taxon>Ktedonobacteria</taxon>
        <taxon>Ktedonobacterales</taxon>
        <taxon>Dictyobacteraceae</taxon>
        <taxon>Tengunoibacter</taxon>
    </lineage>
</organism>
<dbReference type="InterPro" id="IPR000705">
    <property type="entry name" value="Galactokinase"/>
</dbReference>
<keyword evidence="4" id="KW-0067">ATP-binding</keyword>
<dbReference type="AlphaFoldDB" id="A0A402A3Y1"/>
<keyword evidence="10" id="KW-1185">Reference proteome</keyword>
<dbReference type="InterPro" id="IPR019539">
    <property type="entry name" value="GalKase_N"/>
</dbReference>
<keyword evidence="3" id="KW-0418">Kinase</keyword>
<dbReference type="Pfam" id="PF10509">
    <property type="entry name" value="GalKase_gal_bdg"/>
    <property type="match status" value="1"/>
</dbReference>
<dbReference type="Gene3D" id="3.30.230.10">
    <property type="match status" value="1"/>
</dbReference>
<proteinExistence type="predicted"/>
<dbReference type="SUPFAM" id="SSF55060">
    <property type="entry name" value="GHMP Kinase, C-terminal domain"/>
    <property type="match status" value="1"/>
</dbReference>
<evidence type="ECO:0000259" key="8">
    <source>
        <dbReference type="Pfam" id="PF10509"/>
    </source>
</evidence>
<dbReference type="InterPro" id="IPR020568">
    <property type="entry name" value="Ribosomal_Su5_D2-typ_SF"/>
</dbReference>
<keyword evidence="2" id="KW-0547">Nucleotide-binding</keyword>
<accession>A0A402A3Y1</accession>
<evidence type="ECO:0000256" key="2">
    <source>
        <dbReference type="ARBA" id="ARBA00022741"/>
    </source>
</evidence>
<protein>
    <recommendedName>
        <fullName evidence="11">GHMP kinase</fullName>
    </recommendedName>
</protein>
<dbReference type="PANTHER" id="PTHR10457">
    <property type="entry name" value="MEVALONATE KINASE/GALACTOKINASE"/>
    <property type="match status" value="1"/>
</dbReference>
<evidence type="ECO:0000259" key="7">
    <source>
        <dbReference type="Pfam" id="PF08544"/>
    </source>
</evidence>
<evidence type="ECO:0000259" key="6">
    <source>
        <dbReference type="Pfam" id="PF00288"/>
    </source>
</evidence>
<reference evidence="10" key="1">
    <citation type="submission" date="2018-12" db="EMBL/GenBank/DDBJ databases">
        <title>Tengunoibacter tsumagoiensis gen. nov., sp. nov., Dictyobacter kobayashii sp. nov., D. alpinus sp. nov., and D. joshuensis sp. nov. and description of Dictyobacteraceae fam. nov. within the order Ktedonobacterales isolated from Tengu-no-mugimeshi.</title>
        <authorList>
            <person name="Wang C.M."/>
            <person name="Zheng Y."/>
            <person name="Sakai Y."/>
            <person name="Toyoda A."/>
            <person name="Minakuchi Y."/>
            <person name="Abe K."/>
            <person name="Yokota A."/>
            <person name="Yabe S."/>
        </authorList>
    </citation>
    <scope>NUCLEOTIDE SEQUENCE [LARGE SCALE GENOMIC DNA]</scope>
    <source>
        <strain evidence="10">Uno3</strain>
    </source>
</reference>
<comment type="caution">
    <text evidence="9">The sequence shown here is derived from an EMBL/GenBank/DDBJ whole genome shotgun (WGS) entry which is preliminary data.</text>
</comment>
<dbReference type="GO" id="GO:0005524">
    <property type="term" value="F:ATP binding"/>
    <property type="evidence" value="ECO:0007669"/>
    <property type="project" value="UniProtKB-KW"/>
</dbReference>
<dbReference type="Pfam" id="PF08544">
    <property type="entry name" value="GHMP_kinases_C"/>
    <property type="match status" value="1"/>
</dbReference>
<dbReference type="InterPro" id="IPR014721">
    <property type="entry name" value="Ribsml_uS5_D2-typ_fold_subgr"/>
</dbReference>
<dbReference type="InterPro" id="IPR036554">
    <property type="entry name" value="GHMP_kinase_C_sf"/>
</dbReference>
<dbReference type="PRINTS" id="PR00959">
    <property type="entry name" value="MEVGALKINASE"/>
</dbReference>
<dbReference type="Proteomes" id="UP000287352">
    <property type="component" value="Unassembled WGS sequence"/>
</dbReference>
<name>A0A402A3Y1_9CHLR</name>
<evidence type="ECO:0000256" key="5">
    <source>
        <dbReference type="ARBA" id="ARBA00023144"/>
    </source>
</evidence>
<evidence type="ECO:0000313" key="9">
    <source>
        <dbReference type="EMBL" id="GCE13756.1"/>
    </source>
</evidence>
<dbReference type="PANTHER" id="PTHR10457:SF35">
    <property type="entry name" value="L-ARABINOKINASE"/>
    <property type="match status" value="1"/>
</dbReference>
<dbReference type="RefSeq" id="WP_126581257.1">
    <property type="nucleotide sequence ID" value="NZ_BIFR01000001.1"/>
</dbReference>
<gene>
    <name evidence="9" type="ORF">KTT_36150</name>
</gene>
<dbReference type="PIRSF" id="PIRSF000530">
    <property type="entry name" value="Galactokinase"/>
    <property type="match status" value="1"/>
</dbReference>
<dbReference type="EMBL" id="BIFR01000001">
    <property type="protein sequence ID" value="GCE13756.1"/>
    <property type="molecule type" value="Genomic_DNA"/>
</dbReference>
<evidence type="ECO:0000256" key="4">
    <source>
        <dbReference type="ARBA" id="ARBA00022840"/>
    </source>
</evidence>
<feature type="domain" description="Galactokinase N-terminal" evidence="8">
    <location>
        <begin position="30"/>
        <end position="73"/>
    </location>
</feature>
<dbReference type="Pfam" id="PF00288">
    <property type="entry name" value="GHMP_kinases_N"/>
    <property type="match status" value="1"/>
</dbReference>
<dbReference type="InterPro" id="IPR013750">
    <property type="entry name" value="GHMP_kinase_C_dom"/>
</dbReference>
<dbReference type="Gene3D" id="3.30.70.890">
    <property type="entry name" value="GHMP kinase, C-terminal domain"/>
    <property type="match status" value="1"/>
</dbReference>
<feature type="domain" description="GHMP kinase N-terminal" evidence="6">
    <location>
        <begin position="127"/>
        <end position="215"/>
    </location>
</feature>
<keyword evidence="1" id="KW-0808">Transferase</keyword>